<evidence type="ECO:0000256" key="1">
    <source>
        <dbReference type="SAM" id="MobiDB-lite"/>
    </source>
</evidence>
<organism evidence="2 3">
    <name type="scientific">Mycena rosella</name>
    <name type="common">Pink bonnet</name>
    <name type="synonym">Agaricus rosellus</name>
    <dbReference type="NCBI Taxonomy" id="1033263"/>
    <lineage>
        <taxon>Eukaryota</taxon>
        <taxon>Fungi</taxon>
        <taxon>Dikarya</taxon>
        <taxon>Basidiomycota</taxon>
        <taxon>Agaricomycotina</taxon>
        <taxon>Agaricomycetes</taxon>
        <taxon>Agaricomycetidae</taxon>
        <taxon>Agaricales</taxon>
        <taxon>Marasmiineae</taxon>
        <taxon>Mycenaceae</taxon>
        <taxon>Mycena</taxon>
    </lineage>
</organism>
<accession>A0AAD7DE46</accession>
<dbReference type="EMBL" id="JARKIE010000071">
    <property type="protein sequence ID" value="KAJ7689561.1"/>
    <property type="molecule type" value="Genomic_DNA"/>
</dbReference>
<dbReference type="InterPro" id="IPR023213">
    <property type="entry name" value="CAT-like_dom_sf"/>
</dbReference>
<protein>
    <submittedName>
        <fullName evidence="2">Uncharacterized protein</fullName>
    </submittedName>
</protein>
<feature type="region of interest" description="Disordered" evidence="1">
    <location>
        <begin position="251"/>
        <end position="274"/>
    </location>
</feature>
<name>A0AAD7DE46_MYCRO</name>
<feature type="compositionally biased region" description="Acidic residues" evidence="1">
    <location>
        <begin position="264"/>
        <end position="274"/>
    </location>
</feature>
<dbReference type="Gene3D" id="3.30.559.10">
    <property type="entry name" value="Chloramphenicol acetyltransferase-like domain"/>
    <property type="match status" value="1"/>
</dbReference>
<dbReference type="Proteomes" id="UP001221757">
    <property type="component" value="Unassembled WGS sequence"/>
</dbReference>
<dbReference type="AlphaFoldDB" id="A0AAD7DE46"/>
<proteinExistence type="predicted"/>
<keyword evidence="3" id="KW-1185">Reference proteome</keyword>
<evidence type="ECO:0000313" key="2">
    <source>
        <dbReference type="EMBL" id="KAJ7689561.1"/>
    </source>
</evidence>
<reference evidence="2" key="1">
    <citation type="submission" date="2023-03" db="EMBL/GenBank/DDBJ databases">
        <title>Massive genome expansion in bonnet fungi (Mycena s.s.) driven by repeated elements and novel gene families across ecological guilds.</title>
        <authorList>
            <consortium name="Lawrence Berkeley National Laboratory"/>
            <person name="Harder C.B."/>
            <person name="Miyauchi S."/>
            <person name="Viragh M."/>
            <person name="Kuo A."/>
            <person name="Thoen E."/>
            <person name="Andreopoulos B."/>
            <person name="Lu D."/>
            <person name="Skrede I."/>
            <person name="Drula E."/>
            <person name="Henrissat B."/>
            <person name="Morin E."/>
            <person name="Kohler A."/>
            <person name="Barry K."/>
            <person name="LaButti K."/>
            <person name="Morin E."/>
            <person name="Salamov A."/>
            <person name="Lipzen A."/>
            <person name="Mereny Z."/>
            <person name="Hegedus B."/>
            <person name="Baldrian P."/>
            <person name="Stursova M."/>
            <person name="Weitz H."/>
            <person name="Taylor A."/>
            <person name="Grigoriev I.V."/>
            <person name="Nagy L.G."/>
            <person name="Martin F."/>
            <person name="Kauserud H."/>
        </authorList>
    </citation>
    <scope>NUCLEOTIDE SEQUENCE</scope>
    <source>
        <strain evidence="2">CBHHK067</strain>
    </source>
</reference>
<gene>
    <name evidence="2" type="ORF">B0H17DRAFT_1202202</name>
</gene>
<evidence type="ECO:0000313" key="3">
    <source>
        <dbReference type="Proteomes" id="UP001221757"/>
    </source>
</evidence>
<sequence length="518" mass="57041">MFPPLTLFFPANAPTPPPAGMRVVPCSALNVGAEGMVRTIGLVVDVCLDVQTLEHSLVRLFSDGIGSAHDPDLLQAFEFQIPYTFNSRNPAVAFTAEDYRGRGESHARPDIRALVDSADCQPFVCEFPSLDMYLRSKTCPTSTDGFLMPNTPMVHVHIAVFDELTVIGVTSSQVMFDVVGTQTLLRAWTRLLAGENIDVIQGMDWDVAPFESFRGACYVNFVRGYGSRLPGLLVPLVRSWMRHPEELKDLGSSTEWACEHGPLPEDDSDTDASSDCDADLAGPALLASFAAAAAFDEARMATGYEEITQGKSKKTWIAAEKKIRGISYSVRKRGDETPIHVHIPVNLRPMGIFPGKSTLTHPYINNTSSTIPLPPLAASAFQTEPLGELALRIRRATTLYHTDLRTIQAELCWLNWHPMLVLGRHPSGSQSELQVNWCEARLSELDFSGAAALGSEMKGRGRVLFVSADTTPEDHTPLQGNGPNGAILMEDENAIWMSQVKRRRGWDKFRQSGHIKFM</sequence>
<comment type="caution">
    <text evidence="2">The sequence shown here is derived from an EMBL/GenBank/DDBJ whole genome shotgun (WGS) entry which is preliminary data.</text>
</comment>